<keyword evidence="3" id="KW-0560">Oxidoreductase</keyword>
<keyword evidence="4" id="KW-0408">Iron</keyword>
<evidence type="ECO:0000313" key="9">
    <source>
        <dbReference type="Proteomes" id="UP000259636"/>
    </source>
</evidence>
<keyword evidence="5" id="KW-0411">Iron-sulfur</keyword>
<dbReference type="InterPro" id="IPR012748">
    <property type="entry name" value="Rieske-like_NirD"/>
</dbReference>
<accession>A0A385DJD6</accession>
<evidence type="ECO:0000256" key="4">
    <source>
        <dbReference type="ARBA" id="ARBA00023004"/>
    </source>
</evidence>
<dbReference type="GeneID" id="300118568"/>
<evidence type="ECO:0000313" key="8">
    <source>
        <dbReference type="EMBL" id="AXQ58622.1"/>
    </source>
</evidence>
<dbReference type="SUPFAM" id="SSF50022">
    <property type="entry name" value="ISP domain"/>
    <property type="match status" value="1"/>
</dbReference>
<protein>
    <submittedName>
        <fullName evidence="8">Nitrite reductase (NAD(P)H) small subunit</fullName>
    </submittedName>
</protein>
<dbReference type="RefSeq" id="WP_101277613.1">
    <property type="nucleotide sequence ID" value="NZ_CP031742.1"/>
</dbReference>
<name>A0A385DJD6_9ACTN</name>
<dbReference type="GO" id="GO:0004497">
    <property type="term" value="F:monooxygenase activity"/>
    <property type="evidence" value="ECO:0007669"/>
    <property type="project" value="UniProtKB-ARBA"/>
</dbReference>
<sequence length="129" mass="13745">MTAPTAPARTLVEIHDGTTWVPVVPYEELTPGRGVPVLLGTEQIALYRDTAGRLYALDHRDPFSGAYVMARGLLGSRAGVPVVASPMYKQVFDLRTGECLDEEGGPEGTSARLRVWPVRTSTGPGPGPA</sequence>
<dbReference type="KEGG" id="sky:D0C37_31105"/>
<keyword evidence="1" id="KW-0001">2Fe-2S</keyword>
<dbReference type="EMBL" id="CP031742">
    <property type="protein sequence ID" value="AXQ58622.1"/>
    <property type="molecule type" value="Genomic_DNA"/>
</dbReference>
<gene>
    <name evidence="8" type="primary">nirD</name>
    <name evidence="8" type="ORF">D0C37_31105</name>
</gene>
<dbReference type="PANTHER" id="PTHR40562">
    <property type="match status" value="1"/>
</dbReference>
<dbReference type="PROSITE" id="PS51300">
    <property type="entry name" value="NIRD"/>
    <property type="match status" value="1"/>
</dbReference>
<dbReference type="AlphaFoldDB" id="A0A385DJD6"/>
<dbReference type="GO" id="GO:0016705">
    <property type="term" value="F:oxidoreductase activity, acting on paired donors, with incorporation or reduction of molecular oxygen"/>
    <property type="evidence" value="ECO:0007669"/>
    <property type="project" value="UniProtKB-ARBA"/>
</dbReference>
<dbReference type="Pfam" id="PF13806">
    <property type="entry name" value="Rieske_2"/>
    <property type="match status" value="1"/>
</dbReference>
<dbReference type="NCBIfam" id="TIGR02378">
    <property type="entry name" value="nirD_assim_sml"/>
    <property type="match status" value="1"/>
</dbReference>
<dbReference type="PROSITE" id="PS51296">
    <property type="entry name" value="RIESKE"/>
    <property type="match status" value="1"/>
</dbReference>
<organism evidence="8 9">
    <name type="scientific">Streptomyces koyangensis</name>
    <dbReference type="NCBI Taxonomy" id="188770"/>
    <lineage>
        <taxon>Bacteria</taxon>
        <taxon>Bacillati</taxon>
        <taxon>Actinomycetota</taxon>
        <taxon>Actinomycetes</taxon>
        <taxon>Kitasatosporales</taxon>
        <taxon>Streptomycetaceae</taxon>
        <taxon>Streptomyces</taxon>
        <taxon>Streptomyces aurantiacus group</taxon>
    </lineage>
</organism>
<evidence type="ECO:0000256" key="6">
    <source>
        <dbReference type="ARBA" id="ARBA00023063"/>
    </source>
</evidence>
<evidence type="ECO:0000259" key="7">
    <source>
        <dbReference type="PROSITE" id="PS51296"/>
    </source>
</evidence>
<evidence type="ECO:0000256" key="2">
    <source>
        <dbReference type="ARBA" id="ARBA00022723"/>
    </source>
</evidence>
<evidence type="ECO:0000256" key="3">
    <source>
        <dbReference type="ARBA" id="ARBA00023002"/>
    </source>
</evidence>
<dbReference type="Proteomes" id="UP000259636">
    <property type="component" value="Chromosome"/>
</dbReference>
<dbReference type="PANTHER" id="PTHR40562:SF1">
    <property type="entry name" value="NITRITE REDUCTASE (NADH) SMALL SUBUNIT"/>
    <property type="match status" value="1"/>
</dbReference>
<dbReference type="GO" id="GO:0051537">
    <property type="term" value="F:2 iron, 2 sulfur cluster binding"/>
    <property type="evidence" value="ECO:0007669"/>
    <property type="project" value="UniProtKB-KW"/>
</dbReference>
<dbReference type="CDD" id="cd03529">
    <property type="entry name" value="Rieske_NirD"/>
    <property type="match status" value="1"/>
</dbReference>
<feature type="domain" description="Rieske" evidence="7">
    <location>
        <begin position="21"/>
        <end position="127"/>
    </location>
</feature>
<dbReference type="GO" id="GO:0046872">
    <property type="term" value="F:metal ion binding"/>
    <property type="evidence" value="ECO:0007669"/>
    <property type="project" value="UniProtKB-KW"/>
</dbReference>
<dbReference type="GO" id="GO:0008942">
    <property type="term" value="F:nitrite reductase [NAD(P)H] activity"/>
    <property type="evidence" value="ECO:0007669"/>
    <property type="project" value="InterPro"/>
</dbReference>
<dbReference type="Gene3D" id="2.102.10.10">
    <property type="entry name" value="Rieske [2Fe-2S] iron-sulphur domain"/>
    <property type="match status" value="1"/>
</dbReference>
<keyword evidence="2" id="KW-0479">Metal-binding</keyword>
<dbReference type="InterPro" id="IPR036922">
    <property type="entry name" value="Rieske_2Fe-2S_sf"/>
</dbReference>
<dbReference type="GO" id="GO:0042128">
    <property type="term" value="P:nitrate assimilation"/>
    <property type="evidence" value="ECO:0007669"/>
    <property type="project" value="UniProtKB-KW"/>
</dbReference>
<evidence type="ECO:0000256" key="1">
    <source>
        <dbReference type="ARBA" id="ARBA00022714"/>
    </source>
</evidence>
<reference evidence="8 9" key="1">
    <citation type="submission" date="2018-08" db="EMBL/GenBank/DDBJ databases">
        <authorList>
            <person name="Ferrada E.E."/>
            <person name="Latorre B.A."/>
        </authorList>
    </citation>
    <scope>NUCLEOTIDE SEQUENCE [LARGE SCALE GENOMIC DNA]</scope>
    <source>
        <strain evidence="8 9">VK-A60T</strain>
    </source>
</reference>
<keyword evidence="6" id="KW-0534">Nitrate assimilation</keyword>
<dbReference type="InterPro" id="IPR017941">
    <property type="entry name" value="Rieske_2Fe-2S"/>
</dbReference>
<evidence type="ECO:0000256" key="5">
    <source>
        <dbReference type="ARBA" id="ARBA00023014"/>
    </source>
</evidence>
<dbReference type="InterPro" id="IPR017881">
    <property type="entry name" value="NirD"/>
</dbReference>
<proteinExistence type="predicted"/>